<dbReference type="EMBL" id="JAKKOR010000008">
    <property type="protein sequence ID" value="MCF8589008.1"/>
    <property type="molecule type" value="Genomic_DNA"/>
</dbReference>
<reference evidence="1 2" key="1">
    <citation type="submission" date="2022-01" db="EMBL/GenBank/DDBJ databases">
        <authorList>
            <person name="Huang Y."/>
        </authorList>
    </citation>
    <scope>NUCLEOTIDE SEQUENCE [LARGE SCALE GENOMIC DNA]</scope>
    <source>
        <strain evidence="1 2">HY366</strain>
    </source>
</reference>
<comment type="caution">
    <text evidence="1">The sequence shown here is derived from an EMBL/GenBank/DDBJ whole genome shotgun (WGS) entry which is preliminary data.</text>
</comment>
<evidence type="ECO:0000313" key="2">
    <source>
        <dbReference type="Proteomes" id="UP001200110"/>
    </source>
</evidence>
<name>A0ABS9ITX0_9ACTN</name>
<dbReference type="Proteomes" id="UP001200110">
    <property type="component" value="Unassembled WGS sequence"/>
</dbReference>
<sequence length="293" mass="30315">MMIPTLLAGLCDDAALFPPGNALLEDAAPAHIAHENSRHAGIVGPFVFPASRLDELSAAATSVDGVLELTLTVPAGVSAVPAAVQIVRGIDGVRLAALEIAVPDGQRTAELITALDEIARTVPGVDVFVEVPRDDRRPEIMAALIGTPYSVKFRTGGIVAEAYPDEAELAAAISAVVGSGVPFKATAGLHHAVRNTDPDTGFEQHGFLNLMLATHRAAQGADTDVVVATLADRDGRRIADTLSALDDDEVGALRATFRSFGTCSISDPLTELADLGLLSMNDPTSLSDPGVTA</sequence>
<proteinExistence type="predicted"/>
<protein>
    <submittedName>
        <fullName evidence="1">Uncharacterized protein</fullName>
    </submittedName>
</protein>
<gene>
    <name evidence="1" type="ORF">L5G33_11105</name>
</gene>
<keyword evidence="2" id="KW-1185">Reference proteome</keyword>
<accession>A0ABS9ITX0</accession>
<dbReference type="RefSeq" id="WP_236998383.1">
    <property type="nucleotide sequence ID" value="NZ_JAKKOR010000008.1"/>
</dbReference>
<organism evidence="1 2">
    <name type="scientific">Gordonia liuliyuniae</name>
    <dbReference type="NCBI Taxonomy" id="2911517"/>
    <lineage>
        <taxon>Bacteria</taxon>
        <taxon>Bacillati</taxon>
        <taxon>Actinomycetota</taxon>
        <taxon>Actinomycetes</taxon>
        <taxon>Mycobacteriales</taxon>
        <taxon>Gordoniaceae</taxon>
        <taxon>Gordonia</taxon>
    </lineage>
</organism>
<evidence type="ECO:0000313" key="1">
    <source>
        <dbReference type="EMBL" id="MCF8589008.1"/>
    </source>
</evidence>